<name>A0ABV2BSQ5_9GAMM</name>
<evidence type="ECO:0000313" key="3">
    <source>
        <dbReference type="EMBL" id="MET1254976.1"/>
    </source>
</evidence>
<proteinExistence type="predicted"/>
<accession>A0ABV2BSQ5</accession>
<evidence type="ECO:0000256" key="1">
    <source>
        <dbReference type="SAM" id="Phobius"/>
    </source>
</evidence>
<dbReference type="Proteomes" id="UP001548189">
    <property type="component" value="Unassembled WGS sequence"/>
</dbReference>
<dbReference type="InterPro" id="IPR039523">
    <property type="entry name" value="RimK-rel_E_lig_ATP-grasp"/>
</dbReference>
<sequence>MSIWKSRSGVLWYLIIFLNFGRWYLFSGWLDIFRLLNKCGKKLSKKHQVSRTRQCIQLFVLVYGHTIPAKFYYLYRLYQIPEVKWLSFVYTHELPYWHELLSPNRKAQSLSVLANKAAFSQLLSKLKLPTVKTYSILAPYQFDEKILFSKRDLFIKPKIGSRMENCYRLKYINSHDKYMLTKLANQTVETGKISNAIHLTGKEFIGKELIGKEIYQSACQQEMLIQPLLYNHQAIFELVNNKEIATVRVVTKCLDEQVVVLFAVFEVPLLTKNSHFSVYDIDCQTGLLKNISNCLTDNDCSIDGQRLPGWNTIVELARKAHTAFIDIRYIGWDFAVATDGVKLLEGNFNWSVVPHMVTIDINNEFCY</sequence>
<dbReference type="Pfam" id="PF14397">
    <property type="entry name" value="ATPgrasp_ST"/>
    <property type="match status" value="1"/>
</dbReference>
<feature type="transmembrane region" description="Helical" evidence="1">
    <location>
        <begin position="12"/>
        <end position="36"/>
    </location>
</feature>
<reference evidence="3 4" key="1">
    <citation type="submission" date="2024-06" db="EMBL/GenBank/DDBJ databases">
        <authorList>
            <person name="Li F."/>
        </authorList>
    </citation>
    <scope>NUCLEOTIDE SEQUENCE [LARGE SCALE GENOMIC DNA]</scope>
    <source>
        <strain evidence="3 4">GXAS 311</strain>
    </source>
</reference>
<keyword evidence="4" id="KW-1185">Reference proteome</keyword>
<dbReference type="EMBL" id="JBEVCJ010000006">
    <property type="protein sequence ID" value="MET1254976.1"/>
    <property type="molecule type" value="Genomic_DNA"/>
</dbReference>
<evidence type="ECO:0000313" key="4">
    <source>
        <dbReference type="Proteomes" id="UP001548189"/>
    </source>
</evidence>
<keyword evidence="1" id="KW-1133">Transmembrane helix</keyword>
<protein>
    <submittedName>
        <fullName evidence="3">Sugar-transfer associated ATP-grasp domain-containing protein</fullName>
    </submittedName>
</protein>
<feature type="domain" description="Alpha-L-glutamate ligase-related protein ATP-grasp" evidence="2">
    <location>
        <begin position="108"/>
        <end position="356"/>
    </location>
</feature>
<gene>
    <name evidence="3" type="ORF">ABVT43_07565</name>
</gene>
<keyword evidence="1" id="KW-0472">Membrane</keyword>
<keyword evidence="1" id="KW-0812">Transmembrane</keyword>
<evidence type="ECO:0000259" key="2">
    <source>
        <dbReference type="Pfam" id="PF14397"/>
    </source>
</evidence>
<organism evidence="3 4">
    <name type="scientific">Aliikangiella maris</name>
    <dbReference type="NCBI Taxonomy" id="3162458"/>
    <lineage>
        <taxon>Bacteria</taxon>
        <taxon>Pseudomonadati</taxon>
        <taxon>Pseudomonadota</taxon>
        <taxon>Gammaproteobacteria</taxon>
        <taxon>Oceanospirillales</taxon>
        <taxon>Pleioneaceae</taxon>
        <taxon>Aliikangiella</taxon>
    </lineage>
</organism>
<comment type="caution">
    <text evidence="3">The sequence shown here is derived from an EMBL/GenBank/DDBJ whole genome shotgun (WGS) entry which is preliminary data.</text>
</comment>